<accession>A0ABV1VVZ5</accession>
<keyword evidence="2" id="KW-1185">Reference proteome</keyword>
<protein>
    <submittedName>
        <fullName evidence="1">Uncharacterized protein</fullName>
    </submittedName>
</protein>
<comment type="caution">
    <text evidence="1">The sequence shown here is derived from an EMBL/GenBank/DDBJ whole genome shotgun (WGS) entry which is preliminary data.</text>
</comment>
<organism evidence="1 2">
    <name type="scientific">Streptomyces carpinensis</name>
    <dbReference type="NCBI Taxonomy" id="66369"/>
    <lineage>
        <taxon>Bacteria</taxon>
        <taxon>Bacillati</taxon>
        <taxon>Actinomycetota</taxon>
        <taxon>Actinomycetes</taxon>
        <taxon>Kitasatosporales</taxon>
        <taxon>Streptomycetaceae</taxon>
        <taxon>Streptomyces</taxon>
    </lineage>
</organism>
<proteinExistence type="predicted"/>
<dbReference type="EMBL" id="JBEPCU010000023">
    <property type="protein sequence ID" value="MER6976100.1"/>
    <property type="molecule type" value="Genomic_DNA"/>
</dbReference>
<evidence type="ECO:0000313" key="1">
    <source>
        <dbReference type="EMBL" id="MER6976100.1"/>
    </source>
</evidence>
<dbReference type="Proteomes" id="UP001458415">
    <property type="component" value="Unassembled WGS sequence"/>
</dbReference>
<reference evidence="1 2" key="1">
    <citation type="submission" date="2024-06" db="EMBL/GenBank/DDBJ databases">
        <title>The Natural Products Discovery Center: Release of the First 8490 Sequenced Strains for Exploring Actinobacteria Biosynthetic Diversity.</title>
        <authorList>
            <person name="Kalkreuter E."/>
            <person name="Kautsar S.A."/>
            <person name="Yang D."/>
            <person name="Bader C.D."/>
            <person name="Teijaro C.N."/>
            <person name="Fluegel L."/>
            <person name="Davis C.M."/>
            <person name="Simpson J.R."/>
            <person name="Lauterbach L."/>
            <person name="Steele A.D."/>
            <person name="Gui C."/>
            <person name="Meng S."/>
            <person name="Li G."/>
            <person name="Viehrig K."/>
            <person name="Ye F."/>
            <person name="Su P."/>
            <person name="Kiefer A.F."/>
            <person name="Nichols A."/>
            <person name="Cepeda A.J."/>
            <person name="Yan W."/>
            <person name="Fan B."/>
            <person name="Jiang Y."/>
            <person name="Adhikari A."/>
            <person name="Zheng C.-J."/>
            <person name="Schuster L."/>
            <person name="Cowan T.M."/>
            <person name="Smanski M.J."/>
            <person name="Chevrette M.G."/>
            <person name="De Carvalho L.P.S."/>
            <person name="Shen B."/>
        </authorList>
    </citation>
    <scope>NUCLEOTIDE SEQUENCE [LARGE SCALE GENOMIC DNA]</scope>
    <source>
        <strain evidence="1 2">NPDC000634</strain>
    </source>
</reference>
<sequence>MSILAEAMAHLVAAVDTSTDEQASPDAVSRWFEYPAYLFDRLDMEDRHRLASLFREAAMKEPEGPWRNALLEVPNGFGLDDDDEG</sequence>
<gene>
    <name evidence="1" type="ORF">ABT317_03380</name>
</gene>
<name>A0ABV1VVZ5_9ACTN</name>
<evidence type="ECO:0000313" key="2">
    <source>
        <dbReference type="Proteomes" id="UP001458415"/>
    </source>
</evidence>
<dbReference type="RefSeq" id="WP_086727728.1">
    <property type="nucleotide sequence ID" value="NZ_MUBM01000201.1"/>
</dbReference>